<dbReference type="Pfam" id="PF01895">
    <property type="entry name" value="PhoU"/>
    <property type="match status" value="2"/>
</dbReference>
<dbReference type="EMBL" id="BSDE01000001">
    <property type="protein sequence ID" value="GLH72356.1"/>
    <property type="molecule type" value="Genomic_DNA"/>
</dbReference>
<keyword evidence="2" id="KW-0592">Phosphate transport</keyword>
<dbReference type="PIRSF" id="PIRSF003107">
    <property type="entry name" value="PhoU"/>
    <property type="match status" value="1"/>
</dbReference>
<dbReference type="Proteomes" id="UP001165069">
    <property type="component" value="Unassembled WGS sequence"/>
</dbReference>
<reference evidence="4 5" key="1">
    <citation type="journal article" date="2023" name="Antonie Van Leeuwenhoek">
        <title>Mesoterricola silvestris gen. nov., sp. nov., Mesoterricola sediminis sp. nov., Geothrix oryzae sp. nov., Geothrix edaphica sp. nov., Geothrix rubra sp. nov., and Geothrix limicola sp. nov., six novel members of Acidobacteriota isolated from soils.</title>
        <authorList>
            <person name="Itoh H."/>
            <person name="Sugisawa Y."/>
            <person name="Mise K."/>
            <person name="Xu Z."/>
            <person name="Kuniyasu M."/>
            <person name="Ushijima N."/>
            <person name="Kawano K."/>
            <person name="Kobayashi E."/>
            <person name="Shiratori Y."/>
            <person name="Masuda Y."/>
            <person name="Senoo K."/>
        </authorList>
    </citation>
    <scope>NUCLEOTIDE SEQUENCE [LARGE SCALE GENOMIC DNA]</scope>
    <source>
        <strain evidence="4 5">Red804</strain>
    </source>
</reference>
<keyword evidence="2" id="KW-0963">Cytoplasm</keyword>
<feature type="domain" description="PhoU" evidence="3">
    <location>
        <begin position="116"/>
        <end position="201"/>
    </location>
</feature>
<name>A0ABQ5QDE5_9BACT</name>
<keyword evidence="2" id="KW-0813">Transport</keyword>
<dbReference type="PANTHER" id="PTHR42930:SF3">
    <property type="entry name" value="PHOSPHATE-SPECIFIC TRANSPORT SYSTEM ACCESSORY PROTEIN PHOU"/>
    <property type="match status" value="1"/>
</dbReference>
<comment type="function">
    <text evidence="2">Plays a role in the regulation of phosphate uptake.</text>
</comment>
<organism evidence="4 5">
    <name type="scientific">Geothrix limicola</name>
    <dbReference type="NCBI Taxonomy" id="2927978"/>
    <lineage>
        <taxon>Bacteria</taxon>
        <taxon>Pseudomonadati</taxon>
        <taxon>Acidobacteriota</taxon>
        <taxon>Holophagae</taxon>
        <taxon>Holophagales</taxon>
        <taxon>Holophagaceae</taxon>
        <taxon>Geothrix</taxon>
    </lineage>
</organism>
<dbReference type="PANTHER" id="PTHR42930">
    <property type="entry name" value="PHOSPHATE-SPECIFIC TRANSPORT SYSTEM ACCESSORY PROTEIN PHOU"/>
    <property type="match status" value="1"/>
</dbReference>
<gene>
    <name evidence="4" type="primary">phoU</name>
    <name evidence="4" type="ORF">GETHLI_08580</name>
</gene>
<evidence type="ECO:0000259" key="3">
    <source>
        <dbReference type="Pfam" id="PF01895"/>
    </source>
</evidence>
<evidence type="ECO:0000256" key="1">
    <source>
        <dbReference type="ARBA" id="ARBA00008107"/>
    </source>
</evidence>
<protein>
    <recommendedName>
        <fullName evidence="2">Phosphate-specific transport system accessory protein PhoU</fullName>
    </recommendedName>
</protein>
<evidence type="ECO:0000256" key="2">
    <source>
        <dbReference type="PIRNR" id="PIRNR003107"/>
    </source>
</evidence>
<dbReference type="RefSeq" id="WP_285570809.1">
    <property type="nucleotide sequence ID" value="NZ_BSDE01000001.1"/>
</dbReference>
<dbReference type="InterPro" id="IPR026022">
    <property type="entry name" value="PhoU_dom"/>
</dbReference>
<comment type="similarity">
    <text evidence="1 2">Belongs to the PhoU family.</text>
</comment>
<evidence type="ECO:0000313" key="5">
    <source>
        <dbReference type="Proteomes" id="UP001165069"/>
    </source>
</evidence>
<proteinExistence type="inferred from homology"/>
<comment type="subcellular location">
    <subcellularLocation>
        <location evidence="2">Cytoplasm</location>
    </subcellularLocation>
</comment>
<dbReference type="InterPro" id="IPR028366">
    <property type="entry name" value="PhoU"/>
</dbReference>
<dbReference type="NCBIfam" id="TIGR02135">
    <property type="entry name" value="phoU_full"/>
    <property type="match status" value="1"/>
</dbReference>
<comment type="subunit">
    <text evidence="2">Homodimer.</text>
</comment>
<feature type="domain" description="PhoU" evidence="3">
    <location>
        <begin position="16"/>
        <end position="102"/>
    </location>
</feature>
<accession>A0ABQ5QDE5</accession>
<dbReference type="Gene3D" id="1.20.58.220">
    <property type="entry name" value="Phosphate transport system protein phou homolog 2, domain 2"/>
    <property type="match status" value="1"/>
</dbReference>
<sequence>MRQFDQELRDLRDGLLSMAGLAEEMIDLTIQALTERSRTKAEQVMAMDRGLDEWELKLDRLCIDLLALRSPAAGDLRLIASSLKIVPELERIGDHCCNIARRATYVHPPILSSGSLERLGQETRGMVRMAVDAFIGSDAGLARTVIKSDDSVDELYGQIYRELLRRMMSDPLSIERASHLILVIKNWERIADQATNIAEEVLFILEGRSAKHPYLQGDSVE</sequence>
<dbReference type="SUPFAM" id="SSF109755">
    <property type="entry name" value="PhoU-like"/>
    <property type="match status" value="1"/>
</dbReference>
<dbReference type="InterPro" id="IPR038078">
    <property type="entry name" value="PhoU-like_sf"/>
</dbReference>
<keyword evidence="5" id="KW-1185">Reference proteome</keyword>
<comment type="caution">
    <text evidence="4">The sequence shown here is derived from an EMBL/GenBank/DDBJ whole genome shotgun (WGS) entry which is preliminary data.</text>
</comment>
<evidence type="ECO:0000313" key="4">
    <source>
        <dbReference type="EMBL" id="GLH72356.1"/>
    </source>
</evidence>